<name>G4T241_META2</name>
<organism evidence="1 2">
    <name type="scientific">Methylotuvimicrobium alcaliphilum (strain DSM 19304 / NCIMB 14124 / VKM B-2133 / 20Z)</name>
    <name type="common">Methylomicrobium alcaliphilum</name>
    <dbReference type="NCBI Taxonomy" id="1091494"/>
    <lineage>
        <taxon>Bacteria</taxon>
        <taxon>Pseudomonadati</taxon>
        <taxon>Pseudomonadota</taxon>
        <taxon>Gammaproteobacteria</taxon>
        <taxon>Methylococcales</taxon>
        <taxon>Methylococcaceae</taxon>
        <taxon>Methylotuvimicrobium</taxon>
    </lineage>
</organism>
<proteinExistence type="predicted"/>
<sequence>MTEFILRAATFAAFWRALLSGSGVTYMDVGKGREQERKLYENRYIACYAPVFAPCYRTK</sequence>
<protein>
    <submittedName>
        <fullName evidence="1">Uncharacterized protein</fullName>
    </submittedName>
</protein>
<dbReference type="Proteomes" id="UP000008315">
    <property type="component" value="Chromosome"/>
</dbReference>
<dbReference type="AlphaFoldDB" id="G4T241"/>
<keyword evidence="2" id="KW-1185">Reference proteome</keyword>
<dbReference type="KEGG" id="mah:MEALZ_0772"/>
<gene>
    <name evidence="1" type="ordered locus">MEALZ_0772</name>
</gene>
<evidence type="ECO:0000313" key="1">
    <source>
        <dbReference type="EMBL" id="CCE22467.1"/>
    </source>
</evidence>
<dbReference type="EMBL" id="FO082060">
    <property type="protein sequence ID" value="CCE22467.1"/>
    <property type="molecule type" value="Genomic_DNA"/>
</dbReference>
<dbReference type="HOGENOM" id="CLU_2955216_0_0_6"/>
<reference evidence="2" key="1">
    <citation type="journal article" date="2012" name="J. Bacteriol.">
        <title>Genome sequence of the haloalkaliphilic methanotrophic bacterium Methylomicrobium alcaliphilum 20Z.</title>
        <authorList>
            <person name="Vuilleumier S."/>
            <person name="Khmelenina V.N."/>
            <person name="Bringel F."/>
            <person name="Reshetnikov A.S."/>
            <person name="Lajus A."/>
            <person name="Mangenot S."/>
            <person name="Rouy Z."/>
            <person name="Op den Camp H.J."/>
            <person name="Jetten M.S."/>
            <person name="Dispirito A.A."/>
            <person name="Dunfield P."/>
            <person name="Klotz M.G."/>
            <person name="Semrau J.D."/>
            <person name="Stein L.Y."/>
            <person name="Barbe V."/>
            <person name="Medigue C."/>
            <person name="Trotsenko Y.A."/>
            <person name="Kalyuzhnaya M.G."/>
        </authorList>
    </citation>
    <scope>NUCLEOTIDE SEQUENCE [LARGE SCALE GENOMIC DNA]</scope>
    <source>
        <strain evidence="2">DSM 19304 / NCIMB 14124 / VKM B-2133 / 20Z</strain>
    </source>
</reference>
<evidence type="ECO:0000313" key="2">
    <source>
        <dbReference type="Proteomes" id="UP000008315"/>
    </source>
</evidence>
<accession>G4T241</accession>